<dbReference type="InterPro" id="IPR005123">
    <property type="entry name" value="Oxoglu/Fe-dep_dioxygenase_dom"/>
</dbReference>
<keyword evidence="4" id="KW-0223">Dioxygenase</keyword>
<dbReference type="GO" id="GO:0016705">
    <property type="term" value="F:oxidoreductase activity, acting on paired donors, with incorporation or reduction of molecular oxygen"/>
    <property type="evidence" value="ECO:0007669"/>
    <property type="project" value="InterPro"/>
</dbReference>
<comment type="caution">
    <text evidence="8">The sequence shown here is derived from an EMBL/GenBank/DDBJ whole genome shotgun (WGS) entry which is preliminary data.</text>
</comment>
<keyword evidence="5" id="KW-0560">Oxidoreductase</keyword>
<organism evidence="8 9">
    <name type="scientific">Candidatus Paracaedimonas acanthamoebae</name>
    <dbReference type="NCBI Taxonomy" id="244581"/>
    <lineage>
        <taxon>Bacteria</taxon>
        <taxon>Pseudomonadati</taxon>
        <taxon>Pseudomonadota</taxon>
        <taxon>Alphaproteobacteria</taxon>
        <taxon>Holosporales</taxon>
        <taxon>Caedimonadaceae</taxon>
        <taxon>Candidatus Paracaedimonas</taxon>
    </lineage>
</organism>
<feature type="domain" description="Fe2OG dioxygenase" evidence="7">
    <location>
        <begin position="92"/>
        <end position="183"/>
    </location>
</feature>
<dbReference type="PROSITE" id="PS51471">
    <property type="entry name" value="FE2OG_OXY"/>
    <property type="match status" value="1"/>
</dbReference>
<evidence type="ECO:0000256" key="3">
    <source>
        <dbReference type="ARBA" id="ARBA00022896"/>
    </source>
</evidence>
<evidence type="ECO:0000256" key="4">
    <source>
        <dbReference type="ARBA" id="ARBA00022964"/>
    </source>
</evidence>
<sequence>MPKNKTLPHAILINKAELPITSKEWQSLENIVHNAEYEAPKKGDTNEHLSLKVMRAKKPGDPINYNEPLLKLLLKPELCCYLQQRLEMKSYFVDRVQIHHYQEGDFISMHCDNDSCPDYKFSLVLHMTEEYEGGEFRVQDKNKNIKSFRAPKHTLLITSSALSHEVTRVMSGERKVIVWFISEKDLTQKKSSEFRIAS</sequence>
<dbReference type="EMBL" id="JAFKGL010000018">
    <property type="protein sequence ID" value="MBN9413176.1"/>
    <property type="molecule type" value="Genomic_DNA"/>
</dbReference>
<dbReference type="AlphaFoldDB" id="A0A8J7Q0M6"/>
<accession>A0A8J7Q0M6</accession>
<proteinExistence type="predicted"/>
<reference evidence="8" key="1">
    <citation type="submission" date="2021-02" db="EMBL/GenBank/DDBJ databases">
        <title>Thiocyanate and organic carbon inputs drive convergent selection for specific autotrophic Afipia and Thiobacillus strains within complex microbiomes.</title>
        <authorList>
            <person name="Huddy R.J."/>
            <person name="Sachdeva R."/>
            <person name="Kadzinga F."/>
            <person name="Kantor R.S."/>
            <person name="Harrison S.T.L."/>
            <person name="Banfield J.F."/>
        </authorList>
    </citation>
    <scope>NUCLEOTIDE SEQUENCE</scope>
    <source>
        <strain evidence="8">SCN18_10_11_15_R4_P_38_20</strain>
    </source>
</reference>
<name>A0A8J7Q0M6_9PROT</name>
<evidence type="ECO:0000256" key="5">
    <source>
        <dbReference type="ARBA" id="ARBA00023002"/>
    </source>
</evidence>
<evidence type="ECO:0000256" key="1">
    <source>
        <dbReference type="ARBA" id="ARBA00001961"/>
    </source>
</evidence>
<keyword evidence="3" id="KW-0847">Vitamin C</keyword>
<dbReference type="InterPro" id="IPR006620">
    <property type="entry name" value="Pro_4_hyd_alph"/>
</dbReference>
<evidence type="ECO:0000259" key="7">
    <source>
        <dbReference type="PROSITE" id="PS51471"/>
    </source>
</evidence>
<dbReference type="InterPro" id="IPR044862">
    <property type="entry name" value="Pro_4_hyd_alph_FE2OG_OXY"/>
</dbReference>
<comment type="cofactor">
    <cofactor evidence="1">
        <name>L-ascorbate</name>
        <dbReference type="ChEBI" id="CHEBI:38290"/>
    </cofactor>
</comment>
<evidence type="ECO:0000256" key="6">
    <source>
        <dbReference type="ARBA" id="ARBA00023004"/>
    </source>
</evidence>
<dbReference type="GO" id="GO:0031418">
    <property type="term" value="F:L-ascorbic acid binding"/>
    <property type="evidence" value="ECO:0007669"/>
    <property type="project" value="UniProtKB-KW"/>
</dbReference>
<protein>
    <submittedName>
        <fullName evidence="8">2OG-Fe(II) oxygenase</fullName>
    </submittedName>
</protein>
<keyword evidence="6" id="KW-0408">Iron</keyword>
<keyword evidence="2" id="KW-0479">Metal-binding</keyword>
<dbReference type="Gene3D" id="2.60.120.620">
    <property type="entry name" value="q2cbj1_9rhob like domain"/>
    <property type="match status" value="1"/>
</dbReference>
<dbReference type="GO" id="GO:0051213">
    <property type="term" value="F:dioxygenase activity"/>
    <property type="evidence" value="ECO:0007669"/>
    <property type="project" value="UniProtKB-KW"/>
</dbReference>
<evidence type="ECO:0000256" key="2">
    <source>
        <dbReference type="ARBA" id="ARBA00022723"/>
    </source>
</evidence>
<evidence type="ECO:0000313" key="9">
    <source>
        <dbReference type="Proteomes" id="UP000664414"/>
    </source>
</evidence>
<evidence type="ECO:0000313" key="8">
    <source>
        <dbReference type="EMBL" id="MBN9413176.1"/>
    </source>
</evidence>
<dbReference type="GO" id="GO:0005506">
    <property type="term" value="F:iron ion binding"/>
    <property type="evidence" value="ECO:0007669"/>
    <property type="project" value="InterPro"/>
</dbReference>
<gene>
    <name evidence="8" type="ORF">J0H12_04550</name>
</gene>
<dbReference type="SMART" id="SM00702">
    <property type="entry name" value="P4Hc"/>
    <property type="match status" value="1"/>
</dbReference>
<dbReference type="Pfam" id="PF13640">
    <property type="entry name" value="2OG-FeII_Oxy_3"/>
    <property type="match status" value="1"/>
</dbReference>
<dbReference type="Proteomes" id="UP000664414">
    <property type="component" value="Unassembled WGS sequence"/>
</dbReference>